<dbReference type="AlphaFoldDB" id="A0A2P2N352"/>
<accession>A0A2P2N352</accession>
<sequence length="56" mass="6618">MAMPLDFCQQYAVGSGKVLVFCVLFSCCRLWKRLLLMPDNPLFVRKTVYNIFCFKY</sequence>
<protein>
    <submittedName>
        <fullName evidence="1">Uncharacterized protein MANES_12G117000</fullName>
    </submittedName>
</protein>
<evidence type="ECO:0000313" key="1">
    <source>
        <dbReference type="EMBL" id="MBX36866.1"/>
    </source>
</evidence>
<name>A0A2P2N352_RHIMU</name>
<proteinExistence type="predicted"/>
<organism evidence="1">
    <name type="scientific">Rhizophora mucronata</name>
    <name type="common">Asiatic mangrove</name>
    <dbReference type="NCBI Taxonomy" id="61149"/>
    <lineage>
        <taxon>Eukaryota</taxon>
        <taxon>Viridiplantae</taxon>
        <taxon>Streptophyta</taxon>
        <taxon>Embryophyta</taxon>
        <taxon>Tracheophyta</taxon>
        <taxon>Spermatophyta</taxon>
        <taxon>Magnoliopsida</taxon>
        <taxon>eudicotyledons</taxon>
        <taxon>Gunneridae</taxon>
        <taxon>Pentapetalae</taxon>
        <taxon>rosids</taxon>
        <taxon>fabids</taxon>
        <taxon>Malpighiales</taxon>
        <taxon>Rhizophoraceae</taxon>
        <taxon>Rhizophora</taxon>
    </lineage>
</organism>
<dbReference type="EMBL" id="GGEC01056382">
    <property type="protein sequence ID" value="MBX36866.1"/>
    <property type="molecule type" value="Transcribed_RNA"/>
</dbReference>
<reference evidence="1" key="1">
    <citation type="submission" date="2018-02" db="EMBL/GenBank/DDBJ databases">
        <title>Rhizophora mucronata_Transcriptome.</title>
        <authorList>
            <person name="Meera S.P."/>
            <person name="Sreeshan A."/>
            <person name="Augustine A."/>
        </authorList>
    </citation>
    <scope>NUCLEOTIDE SEQUENCE</scope>
    <source>
        <tissue evidence="1">Leaf</tissue>
    </source>
</reference>